<dbReference type="InterPro" id="IPR011990">
    <property type="entry name" value="TPR-like_helical_dom_sf"/>
</dbReference>
<dbReference type="OrthoDB" id="5694214at2"/>
<organism evidence="8 9">
    <name type="scientific">Arachidicoccus rhizosphaerae</name>
    <dbReference type="NCBI Taxonomy" id="551991"/>
    <lineage>
        <taxon>Bacteria</taxon>
        <taxon>Pseudomonadati</taxon>
        <taxon>Bacteroidota</taxon>
        <taxon>Chitinophagia</taxon>
        <taxon>Chitinophagales</taxon>
        <taxon>Chitinophagaceae</taxon>
        <taxon>Arachidicoccus</taxon>
    </lineage>
</organism>
<protein>
    <submittedName>
        <fullName evidence="8">Starch-binding associating with outer membrane</fullName>
    </submittedName>
</protein>
<accession>A0A1H4BNK3</accession>
<evidence type="ECO:0000256" key="1">
    <source>
        <dbReference type="ARBA" id="ARBA00004442"/>
    </source>
</evidence>
<dbReference type="EMBL" id="FNQY01000023">
    <property type="protein sequence ID" value="SEA49710.1"/>
    <property type="molecule type" value="Genomic_DNA"/>
</dbReference>
<keyword evidence="9" id="KW-1185">Reference proteome</keyword>
<dbReference type="SUPFAM" id="SSF48452">
    <property type="entry name" value="TPR-like"/>
    <property type="match status" value="1"/>
</dbReference>
<evidence type="ECO:0000256" key="4">
    <source>
        <dbReference type="ARBA" id="ARBA00023136"/>
    </source>
</evidence>
<sequence>MKKIIVALATLASLQLASCVKLERQPTDGYSTDQYFTNKQAALDNLASVYQLTKMSGFFEDGNSILLDDITDNAYCPFTNQLTSFIALGTATPSLTGKYVDLYRGYFSYEGIKTANYFLENIDKVSTISDEDKKELKAEARFLRAFNYARKMMFFGGVPIVTKVLSYGEENSYPRNTEKEVTDFVDSELESIAPDLPITREDADYGRVTRGAALALKARVDLFVGNYSGAEKAAKDVIDLGIYGLYDNYEGLFWEKNQTDPNRNKEVILEVTYKAPTWASWIDALYTVEEGGWNSVNPTQSLVDAYETKNGKSIMDDPTYNPDKPYENRDPRFYASIIYPGETWNGRIFNSLEPVGPDEYYNSSKGNRSRTGYCLRKYCAPLVDLPNGDPADGQGLSFIVFRYPEVLLTYAEALIEQNKDLPTAAAMINEVRKRVNMPAVTESSQAGLRARVRNERRVEFAFEGLRWYDMKRWKIAAEVMNGPVYGVRPGKVNMTTGVVTFSSPNHITVGADRVFNPDRDYYFPIPQETLDASDALKGHQNPNW</sequence>
<keyword evidence="4" id="KW-0472">Membrane</keyword>
<keyword evidence="5" id="KW-0998">Cell outer membrane</keyword>
<dbReference type="Pfam" id="PF07980">
    <property type="entry name" value="SusD_RagB"/>
    <property type="match status" value="1"/>
</dbReference>
<dbReference type="RefSeq" id="WP_091400298.1">
    <property type="nucleotide sequence ID" value="NZ_FNQY01000023.1"/>
</dbReference>
<reference evidence="8 9" key="1">
    <citation type="submission" date="2016-10" db="EMBL/GenBank/DDBJ databases">
        <authorList>
            <person name="de Groot N.N."/>
        </authorList>
    </citation>
    <scope>NUCLEOTIDE SEQUENCE [LARGE SCALE GENOMIC DNA]</scope>
    <source>
        <strain evidence="8 9">Vu-144</strain>
    </source>
</reference>
<dbReference type="Gene3D" id="1.25.40.390">
    <property type="match status" value="1"/>
</dbReference>
<dbReference type="CDD" id="cd08977">
    <property type="entry name" value="SusD"/>
    <property type="match status" value="1"/>
</dbReference>
<dbReference type="AlphaFoldDB" id="A0A1H4BNK3"/>
<evidence type="ECO:0000313" key="9">
    <source>
        <dbReference type="Proteomes" id="UP000199041"/>
    </source>
</evidence>
<evidence type="ECO:0000256" key="2">
    <source>
        <dbReference type="ARBA" id="ARBA00006275"/>
    </source>
</evidence>
<keyword evidence="3" id="KW-0732">Signal</keyword>
<feature type="domain" description="RagB/SusD" evidence="6">
    <location>
        <begin position="273"/>
        <end position="544"/>
    </location>
</feature>
<evidence type="ECO:0000259" key="6">
    <source>
        <dbReference type="Pfam" id="PF07980"/>
    </source>
</evidence>
<dbReference type="InterPro" id="IPR033985">
    <property type="entry name" value="SusD-like_N"/>
</dbReference>
<dbReference type="GO" id="GO:0009279">
    <property type="term" value="C:cell outer membrane"/>
    <property type="evidence" value="ECO:0007669"/>
    <property type="project" value="UniProtKB-SubCell"/>
</dbReference>
<dbReference type="InterPro" id="IPR012944">
    <property type="entry name" value="SusD_RagB_dom"/>
</dbReference>
<comment type="subcellular location">
    <subcellularLocation>
        <location evidence="1">Cell outer membrane</location>
    </subcellularLocation>
</comment>
<evidence type="ECO:0000256" key="5">
    <source>
        <dbReference type="ARBA" id="ARBA00023237"/>
    </source>
</evidence>
<evidence type="ECO:0000256" key="3">
    <source>
        <dbReference type="ARBA" id="ARBA00022729"/>
    </source>
</evidence>
<proteinExistence type="inferred from homology"/>
<comment type="similarity">
    <text evidence="2">Belongs to the SusD family.</text>
</comment>
<dbReference type="Proteomes" id="UP000199041">
    <property type="component" value="Unassembled WGS sequence"/>
</dbReference>
<dbReference type="STRING" id="551991.SAMN05192529_12314"/>
<feature type="domain" description="SusD-like N-terminal" evidence="7">
    <location>
        <begin position="97"/>
        <end position="222"/>
    </location>
</feature>
<name>A0A1H4BNK3_9BACT</name>
<gene>
    <name evidence="8" type="ORF">SAMN05192529_12314</name>
</gene>
<evidence type="ECO:0000313" key="8">
    <source>
        <dbReference type="EMBL" id="SEA49710.1"/>
    </source>
</evidence>
<evidence type="ECO:0000259" key="7">
    <source>
        <dbReference type="Pfam" id="PF14322"/>
    </source>
</evidence>
<dbReference type="Pfam" id="PF14322">
    <property type="entry name" value="SusD-like_3"/>
    <property type="match status" value="1"/>
</dbReference>